<dbReference type="AlphaFoldDB" id="A0A9D2RHF4"/>
<evidence type="ECO:0000256" key="1">
    <source>
        <dbReference type="SAM" id="Phobius"/>
    </source>
</evidence>
<dbReference type="Proteomes" id="UP000823909">
    <property type="component" value="Unassembled WGS sequence"/>
</dbReference>
<sequence length="148" mass="15536">MRYIEWLVLFVISGCGIALANLVGFDVGFMESLPGILVLLVIAALGVAVSKVIPLKLPVVAYVSIIGLLAACPVSPCREFVIDAAGKINFTAPLTMVGAYAGISISDQIRSFLKQGWKMILVGIFVMTGTFVGSALIAHVVLKITGAI</sequence>
<feature type="transmembrane region" description="Helical" evidence="1">
    <location>
        <begin position="6"/>
        <end position="25"/>
    </location>
</feature>
<evidence type="ECO:0000313" key="3">
    <source>
        <dbReference type="Proteomes" id="UP000823909"/>
    </source>
</evidence>
<evidence type="ECO:0000313" key="2">
    <source>
        <dbReference type="EMBL" id="HJD42396.1"/>
    </source>
</evidence>
<accession>A0A9D2RHF4</accession>
<feature type="transmembrane region" description="Helical" evidence="1">
    <location>
        <begin position="59"/>
        <end position="76"/>
    </location>
</feature>
<reference evidence="2" key="2">
    <citation type="submission" date="2021-04" db="EMBL/GenBank/DDBJ databases">
        <authorList>
            <person name="Gilroy R."/>
        </authorList>
    </citation>
    <scope>NUCLEOTIDE SEQUENCE</scope>
    <source>
        <strain evidence="2">ChiBcec15-3976</strain>
    </source>
</reference>
<organism evidence="2 3">
    <name type="scientific">Candidatus Mediterraneibacter quadrami</name>
    <dbReference type="NCBI Taxonomy" id="2838684"/>
    <lineage>
        <taxon>Bacteria</taxon>
        <taxon>Bacillati</taxon>
        <taxon>Bacillota</taxon>
        <taxon>Clostridia</taxon>
        <taxon>Lachnospirales</taxon>
        <taxon>Lachnospiraceae</taxon>
        <taxon>Mediterraneibacter</taxon>
    </lineage>
</organism>
<gene>
    <name evidence="2" type="ORF">H9910_05250</name>
</gene>
<proteinExistence type="predicted"/>
<feature type="transmembrane region" description="Helical" evidence="1">
    <location>
        <begin position="117"/>
        <end position="142"/>
    </location>
</feature>
<dbReference type="EMBL" id="DWUU01000033">
    <property type="protein sequence ID" value="HJD42396.1"/>
    <property type="molecule type" value="Genomic_DNA"/>
</dbReference>
<comment type="caution">
    <text evidence="2">The sequence shown here is derived from an EMBL/GenBank/DDBJ whole genome shotgun (WGS) entry which is preliminary data.</text>
</comment>
<feature type="transmembrane region" description="Helical" evidence="1">
    <location>
        <begin position="32"/>
        <end position="53"/>
    </location>
</feature>
<keyword evidence="1" id="KW-0472">Membrane</keyword>
<protein>
    <recommendedName>
        <fullName evidence="4">DUF340 domain-containing protein</fullName>
    </recommendedName>
</protein>
<name>A0A9D2RHF4_9FIRM</name>
<reference evidence="2" key="1">
    <citation type="journal article" date="2021" name="PeerJ">
        <title>Extensive microbial diversity within the chicken gut microbiome revealed by metagenomics and culture.</title>
        <authorList>
            <person name="Gilroy R."/>
            <person name="Ravi A."/>
            <person name="Getino M."/>
            <person name="Pursley I."/>
            <person name="Horton D.L."/>
            <person name="Alikhan N.F."/>
            <person name="Baker D."/>
            <person name="Gharbi K."/>
            <person name="Hall N."/>
            <person name="Watson M."/>
            <person name="Adriaenssens E.M."/>
            <person name="Foster-Nyarko E."/>
            <person name="Jarju S."/>
            <person name="Secka A."/>
            <person name="Antonio M."/>
            <person name="Oren A."/>
            <person name="Chaudhuri R.R."/>
            <person name="La Ragione R."/>
            <person name="Hildebrand F."/>
            <person name="Pallen M.J."/>
        </authorList>
    </citation>
    <scope>NUCLEOTIDE SEQUENCE</scope>
    <source>
        <strain evidence="2">ChiBcec15-3976</strain>
    </source>
</reference>
<keyword evidence="1" id="KW-1133">Transmembrane helix</keyword>
<evidence type="ECO:0008006" key="4">
    <source>
        <dbReference type="Google" id="ProtNLM"/>
    </source>
</evidence>
<keyword evidence="1" id="KW-0812">Transmembrane</keyword>